<feature type="binding site" evidence="16 18">
    <location>
        <position position="603"/>
    </location>
    <ligand>
        <name>ATP</name>
        <dbReference type="ChEBI" id="CHEBI:30616"/>
    </ligand>
</feature>
<evidence type="ECO:0000256" key="18">
    <source>
        <dbReference type="PROSITE-ProRule" id="PRU10141"/>
    </source>
</evidence>
<dbReference type="SUPFAM" id="SSF56112">
    <property type="entry name" value="Protein kinase-like (PK-like)"/>
    <property type="match status" value="1"/>
</dbReference>
<evidence type="ECO:0000256" key="19">
    <source>
        <dbReference type="SAM" id="MobiDB-lite"/>
    </source>
</evidence>
<evidence type="ECO:0000256" key="1">
    <source>
        <dbReference type="ARBA" id="ARBA00004167"/>
    </source>
</evidence>
<keyword evidence="8 20" id="KW-1133">Transmembrane helix</keyword>
<keyword evidence="11" id="KW-0675">Receptor</keyword>
<dbReference type="InterPro" id="IPR013098">
    <property type="entry name" value="Ig_I-set"/>
</dbReference>
<evidence type="ECO:0000256" key="5">
    <source>
        <dbReference type="ARBA" id="ARBA00022692"/>
    </source>
</evidence>
<feature type="domain" description="Ig-like" evidence="23">
    <location>
        <begin position="254"/>
        <end position="357"/>
    </location>
</feature>
<dbReference type="EnsemblMetazoa" id="CLYHEMT006115.1">
    <property type="protein sequence ID" value="CLYHEMP006115.1"/>
    <property type="gene ID" value="CLYHEMG006115"/>
</dbReference>
<keyword evidence="7" id="KW-0418">Kinase</keyword>
<keyword evidence="6" id="KW-0677">Repeat</keyword>
<dbReference type="PROSITE" id="PS00109">
    <property type="entry name" value="PROTEIN_KINASE_TYR"/>
    <property type="match status" value="1"/>
</dbReference>
<dbReference type="SUPFAM" id="SSF48726">
    <property type="entry name" value="Immunoglobulin"/>
    <property type="match status" value="3"/>
</dbReference>
<keyword evidence="9 20" id="KW-0472">Membrane</keyword>
<dbReference type="InterPro" id="IPR000719">
    <property type="entry name" value="Prot_kinase_dom"/>
</dbReference>
<comment type="subcellular location">
    <subcellularLocation>
        <location evidence="1">Membrane</location>
        <topology evidence="1">Single-pass membrane protein</topology>
    </subcellularLocation>
</comment>
<dbReference type="InterPro" id="IPR036116">
    <property type="entry name" value="FN3_sf"/>
</dbReference>
<dbReference type="OrthoDB" id="3256376at2759"/>
<evidence type="ECO:0000256" key="2">
    <source>
        <dbReference type="ARBA" id="ARBA00006692"/>
    </source>
</evidence>
<evidence type="ECO:0000256" key="11">
    <source>
        <dbReference type="ARBA" id="ARBA00023170"/>
    </source>
</evidence>
<dbReference type="InterPro" id="IPR011009">
    <property type="entry name" value="Kinase-like_dom_sf"/>
</dbReference>
<proteinExistence type="inferred from homology"/>
<feature type="domain" description="Ig-like" evidence="23">
    <location>
        <begin position="146"/>
        <end position="252"/>
    </location>
</feature>
<feature type="binding site" evidence="17">
    <location>
        <position position="717"/>
    </location>
    <ligand>
        <name>Mg(2+)</name>
        <dbReference type="ChEBI" id="CHEBI:18420"/>
    </ligand>
</feature>
<feature type="domain" description="Fibronectin type-III" evidence="24">
    <location>
        <begin position="363"/>
        <end position="461"/>
    </location>
</feature>
<evidence type="ECO:0000256" key="6">
    <source>
        <dbReference type="ARBA" id="ARBA00022737"/>
    </source>
</evidence>
<evidence type="ECO:0000256" key="17">
    <source>
        <dbReference type="PIRSR" id="PIRSR000615-3"/>
    </source>
</evidence>
<feature type="domain" description="Protein kinase" evidence="22">
    <location>
        <begin position="569"/>
        <end position="848"/>
    </location>
</feature>
<keyword evidence="13" id="KW-0393">Immunoglobulin domain</keyword>
<evidence type="ECO:0000259" key="24">
    <source>
        <dbReference type="PROSITE" id="PS50853"/>
    </source>
</evidence>
<dbReference type="GO" id="GO:0005886">
    <property type="term" value="C:plasma membrane"/>
    <property type="evidence" value="ECO:0007669"/>
    <property type="project" value="TreeGrafter"/>
</dbReference>
<evidence type="ECO:0000256" key="7">
    <source>
        <dbReference type="ARBA" id="ARBA00022777"/>
    </source>
</evidence>
<feature type="region of interest" description="Disordered" evidence="19">
    <location>
        <begin position="878"/>
        <end position="979"/>
    </location>
</feature>
<dbReference type="InterPro" id="IPR003961">
    <property type="entry name" value="FN3_dom"/>
</dbReference>
<evidence type="ECO:0000256" key="16">
    <source>
        <dbReference type="PIRSR" id="PIRSR000615-2"/>
    </source>
</evidence>
<comment type="similarity">
    <text evidence="2">Belongs to the protein kinase superfamily. CAMK Ser/Thr protein kinase family.</text>
</comment>
<dbReference type="InterPro" id="IPR003598">
    <property type="entry name" value="Ig_sub2"/>
</dbReference>
<keyword evidence="26" id="KW-1185">Reference proteome</keyword>
<dbReference type="Pfam" id="PF07714">
    <property type="entry name" value="PK_Tyr_Ser-Thr"/>
    <property type="match status" value="1"/>
</dbReference>
<feature type="transmembrane region" description="Helical" evidence="20">
    <location>
        <begin position="485"/>
        <end position="507"/>
    </location>
</feature>
<feature type="domain" description="Ig-like" evidence="23">
    <location>
        <begin position="39"/>
        <end position="133"/>
    </location>
</feature>
<feature type="chain" id="PRO_5029898947" description="receptor protein-tyrosine kinase" evidence="21">
    <location>
        <begin position="26"/>
        <end position="979"/>
    </location>
</feature>
<dbReference type="SUPFAM" id="SSF49265">
    <property type="entry name" value="Fibronectin type III"/>
    <property type="match status" value="1"/>
</dbReference>
<dbReference type="SMART" id="SM00409">
    <property type="entry name" value="IG"/>
    <property type="match status" value="3"/>
</dbReference>
<dbReference type="InterPro" id="IPR020635">
    <property type="entry name" value="Tyr_kinase_cat_dom"/>
</dbReference>
<keyword evidence="12" id="KW-0325">Glycoprotein</keyword>
<organism evidence="25 26">
    <name type="scientific">Clytia hemisphaerica</name>
    <dbReference type="NCBI Taxonomy" id="252671"/>
    <lineage>
        <taxon>Eukaryota</taxon>
        <taxon>Metazoa</taxon>
        <taxon>Cnidaria</taxon>
        <taxon>Hydrozoa</taxon>
        <taxon>Hydroidolina</taxon>
        <taxon>Leptothecata</taxon>
        <taxon>Obeliida</taxon>
        <taxon>Clytiidae</taxon>
        <taxon>Clytia</taxon>
    </lineage>
</organism>
<keyword evidence="16 18" id="KW-0547">Nucleotide-binding</keyword>
<dbReference type="CDD" id="cd00192">
    <property type="entry name" value="PTKc"/>
    <property type="match status" value="1"/>
</dbReference>
<feature type="compositionally biased region" description="Polar residues" evidence="19">
    <location>
        <begin position="914"/>
        <end position="964"/>
    </location>
</feature>
<dbReference type="PRINTS" id="PR00109">
    <property type="entry name" value="TYRKINASE"/>
</dbReference>
<evidence type="ECO:0000256" key="20">
    <source>
        <dbReference type="SAM" id="Phobius"/>
    </source>
</evidence>
<dbReference type="CDD" id="cd00096">
    <property type="entry name" value="Ig"/>
    <property type="match status" value="2"/>
</dbReference>
<evidence type="ECO:0000256" key="15">
    <source>
        <dbReference type="PIRSR" id="PIRSR000615-1"/>
    </source>
</evidence>
<keyword evidence="10" id="KW-1015">Disulfide bond</keyword>
<dbReference type="SMART" id="SM00060">
    <property type="entry name" value="FN3"/>
    <property type="match status" value="1"/>
</dbReference>
<feature type="active site" description="Proton acceptor" evidence="15">
    <location>
        <position position="712"/>
    </location>
</feature>
<dbReference type="GO" id="GO:0043235">
    <property type="term" value="C:receptor complex"/>
    <property type="evidence" value="ECO:0007669"/>
    <property type="project" value="TreeGrafter"/>
</dbReference>
<dbReference type="CDD" id="cd00063">
    <property type="entry name" value="FN3"/>
    <property type="match status" value="1"/>
</dbReference>
<dbReference type="AlphaFoldDB" id="A0A7M5UXT9"/>
<evidence type="ECO:0000256" key="3">
    <source>
        <dbReference type="ARBA" id="ARBA00011902"/>
    </source>
</evidence>
<dbReference type="InterPro" id="IPR003599">
    <property type="entry name" value="Ig_sub"/>
</dbReference>
<dbReference type="PANTHER" id="PTHR24416:SF621">
    <property type="entry name" value="TYROSINE KINASE RECEPTOR CAD96CA"/>
    <property type="match status" value="1"/>
</dbReference>
<dbReference type="GO" id="GO:0046872">
    <property type="term" value="F:metal ion binding"/>
    <property type="evidence" value="ECO:0007669"/>
    <property type="project" value="UniProtKB-KW"/>
</dbReference>
<dbReference type="Gene3D" id="3.30.200.20">
    <property type="entry name" value="Phosphorylase Kinase, domain 1"/>
    <property type="match status" value="1"/>
</dbReference>
<dbReference type="SMART" id="SM00219">
    <property type="entry name" value="TyrKc"/>
    <property type="match status" value="1"/>
</dbReference>
<dbReference type="InterPro" id="IPR017441">
    <property type="entry name" value="Protein_kinase_ATP_BS"/>
</dbReference>
<dbReference type="Proteomes" id="UP000594262">
    <property type="component" value="Unplaced"/>
</dbReference>
<accession>A0A7M5UXT9</accession>
<dbReference type="SMART" id="SM00408">
    <property type="entry name" value="IGc2"/>
    <property type="match status" value="3"/>
</dbReference>
<evidence type="ECO:0000313" key="26">
    <source>
        <dbReference type="Proteomes" id="UP000594262"/>
    </source>
</evidence>
<dbReference type="InterPro" id="IPR050122">
    <property type="entry name" value="RTK"/>
</dbReference>
<dbReference type="InterPro" id="IPR013783">
    <property type="entry name" value="Ig-like_fold"/>
</dbReference>
<comment type="catalytic activity">
    <reaction evidence="14">
        <text>L-tyrosyl-[protein] + ATP = O-phospho-L-tyrosyl-[protein] + ADP + H(+)</text>
        <dbReference type="Rhea" id="RHEA:10596"/>
        <dbReference type="Rhea" id="RHEA-COMP:10136"/>
        <dbReference type="Rhea" id="RHEA-COMP:20101"/>
        <dbReference type="ChEBI" id="CHEBI:15378"/>
        <dbReference type="ChEBI" id="CHEBI:30616"/>
        <dbReference type="ChEBI" id="CHEBI:46858"/>
        <dbReference type="ChEBI" id="CHEBI:61978"/>
        <dbReference type="ChEBI" id="CHEBI:456216"/>
        <dbReference type="EC" id="2.7.10.1"/>
    </reaction>
</comment>
<feature type="compositionally biased region" description="Polar residues" evidence="19">
    <location>
        <begin position="520"/>
        <end position="539"/>
    </location>
</feature>
<feature type="signal peptide" evidence="21">
    <location>
        <begin position="1"/>
        <end position="25"/>
    </location>
</feature>
<reference evidence="25" key="1">
    <citation type="submission" date="2021-01" db="UniProtKB">
        <authorList>
            <consortium name="EnsemblMetazoa"/>
        </authorList>
    </citation>
    <scope>IDENTIFICATION</scope>
</reference>
<dbReference type="GO" id="GO:0007169">
    <property type="term" value="P:cell surface receptor protein tyrosine kinase signaling pathway"/>
    <property type="evidence" value="ECO:0007669"/>
    <property type="project" value="TreeGrafter"/>
</dbReference>
<protein>
    <recommendedName>
        <fullName evidence="3">receptor protein-tyrosine kinase</fullName>
        <ecNumber evidence="3">2.7.10.1</ecNumber>
    </recommendedName>
</protein>
<dbReference type="RefSeq" id="XP_066925973.1">
    <property type="nucleotide sequence ID" value="XM_067069872.1"/>
</dbReference>
<feature type="region of interest" description="Disordered" evidence="19">
    <location>
        <begin position="516"/>
        <end position="539"/>
    </location>
</feature>
<evidence type="ECO:0000259" key="23">
    <source>
        <dbReference type="PROSITE" id="PS50835"/>
    </source>
</evidence>
<evidence type="ECO:0000256" key="21">
    <source>
        <dbReference type="SAM" id="SignalP"/>
    </source>
</evidence>
<dbReference type="InterPro" id="IPR008266">
    <property type="entry name" value="Tyr_kinase_AS"/>
</dbReference>
<evidence type="ECO:0000256" key="13">
    <source>
        <dbReference type="ARBA" id="ARBA00023319"/>
    </source>
</evidence>
<evidence type="ECO:0000259" key="22">
    <source>
        <dbReference type="PROSITE" id="PS50011"/>
    </source>
</evidence>
<dbReference type="InterPro" id="IPR007110">
    <property type="entry name" value="Ig-like_dom"/>
</dbReference>
<dbReference type="GeneID" id="136813363"/>
<evidence type="ECO:0000256" key="14">
    <source>
        <dbReference type="ARBA" id="ARBA00051243"/>
    </source>
</evidence>
<dbReference type="Gene3D" id="2.60.40.10">
    <property type="entry name" value="Immunoglobulins"/>
    <property type="match status" value="4"/>
</dbReference>
<dbReference type="PANTHER" id="PTHR24416">
    <property type="entry name" value="TYROSINE-PROTEIN KINASE RECEPTOR"/>
    <property type="match status" value="1"/>
</dbReference>
<dbReference type="PROSITE" id="PS50853">
    <property type="entry name" value="FN3"/>
    <property type="match status" value="1"/>
</dbReference>
<evidence type="ECO:0000256" key="12">
    <source>
        <dbReference type="ARBA" id="ARBA00023180"/>
    </source>
</evidence>
<feature type="binding site" evidence="17">
    <location>
        <position position="730"/>
    </location>
    <ligand>
        <name>Mg(2+)</name>
        <dbReference type="ChEBI" id="CHEBI:18420"/>
    </ligand>
</feature>
<feature type="compositionally biased region" description="Polar residues" evidence="19">
    <location>
        <begin position="878"/>
        <end position="905"/>
    </location>
</feature>
<keyword evidence="5 20" id="KW-0812">Transmembrane</keyword>
<dbReference type="FunFam" id="1.10.510.10:FF:000462">
    <property type="entry name" value="Receptor tyrosine kinase"/>
    <property type="match status" value="1"/>
</dbReference>
<dbReference type="Pfam" id="PF00041">
    <property type="entry name" value="fn3"/>
    <property type="match status" value="1"/>
</dbReference>
<feature type="binding site" evidence="16">
    <location>
        <begin position="576"/>
        <end position="583"/>
    </location>
    <ligand>
        <name>ATP</name>
        <dbReference type="ChEBI" id="CHEBI:30616"/>
    </ligand>
</feature>
<dbReference type="PROSITE" id="PS50011">
    <property type="entry name" value="PROTEIN_KINASE_DOM"/>
    <property type="match status" value="1"/>
</dbReference>
<dbReference type="PROSITE" id="PS50835">
    <property type="entry name" value="IG_LIKE"/>
    <property type="match status" value="3"/>
</dbReference>
<evidence type="ECO:0000256" key="10">
    <source>
        <dbReference type="ARBA" id="ARBA00023157"/>
    </source>
</evidence>
<dbReference type="EC" id="2.7.10.1" evidence="3"/>
<dbReference type="Pfam" id="PF07679">
    <property type="entry name" value="I-set"/>
    <property type="match status" value="1"/>
</dbReference>
<feature type="binding site" evidence="16">
    <location>
        <position position="716"/>
    </location>
    <ligand>
        <name>ATP</name>
        <dbReference type="ChEBI" id="CHEBI:30616"/>
    </ligand>
</feature>
<evidence type="ECO:0000256" key="4">
    <source>
        <dbReference type="ARBA" id="ARBA00022679"/>
    </source>
</evidence>
<keyword evidence="16 18" id="KW-0067">ATP-binding</keyword>
<keyword evidence="21" id="KW-0732">Signal</keyword>
<name>A0A7M5UXT9_9CNID</name>
<evidence type="ECO:0000313" key="25">
    <source>
        <dbReference type="EnsemblMetazoa" id="CLYHEMP006115.1"/>
    </source>
</evidence>
<dbReference type="GO" id="GO:0005524">
    <property type="term" value="F:ATP binding"/>
    <property type="evidence" value="ECO:0007669"/>
    <property type="project" value="UniProtKB-UniRule"/>
</dbReference>
<dbReference type="GO" id="GO:0004714">
    <property type="term" value="F:transmembrane receptor protein tyrosine kinase activity"/>
    <property type="evidence" value="ECO:0007669"/>
    <property type="project" value="UniProtKB-EC"/>
</dbReference>
<dbReference type="InterPro" id="IPR036179">
    <property type="entry name" value="Ig-like_dom_sf"/>
</dbReference>
<dbReference type="PIRSF" id="PIRSF000615">
    <property type="entry name" value="TyrPK_CSF1-R"/>
    <property type="match status" value="1"/>
</dbReference>
<keyword evidence="17" id="KW-0460">Magnesium</keyword>
<sequence>MNGFHRHTALSLYLLCLKLFQLVVANTQADRATLYFASGKAFDLPCRNETGGRFATVFWYTDAYTNDNRIRTDVYTYEEGKETIHSEYFENRLQRIKGTSLRIKDSKLTDSGKWTCDIVYEETTGGKTGLKVKTMAAYDVHIVGQPSVIDLSINGLLLKKGESTNVKIPFCESQALSDFNITWTKLSGTMSSNVKIGTSKPKKIPGPGPLTTYIRRVTLTFTNFSEQDVGQYQCMAKNIGGELTKVMAARMRKPPLIFSRRVFNIDVGVVNGFLECKAKGYPSMDFTWRVYPDTPKSNLMHPTEHIDDFKISKTVYDSVSEIGSSRLTISKIKKSHHGKYICIASTNDLESTQLEIQLEGKAPPDTPVIIQENTKIEENEVTLFWKVLDDGGSAVTSVKIDYKNSSTLKDWSSVEVYDRQADSYTIQNLVKGTSYDFRIRASNIKGDSDYSEIFTLTTIGLDNGVPTSEPTTDDQILGNLDMTTMIGIFGGVFIALVVGFICVCIFVRKMQKGEKEDTAPPQQSFASFAPSTTPGTQQRSMVDGHAAAMEMQPLMMRQPDEWEFPRDRLTITTVLGAGAFGVVMRGLAQGIKGSVGQITVAVKTVRDTTNEAATKDLIAELNLLKLIPEHQNVVGLLGCCTYADPLYVIVEYCSNGDLQGFLRSSRGIYERYYRTSYGGAVPNLTSKMLLTFAWQVAKGMNHLSSMKVIHRDLAARNVLVDDQLVCKVSDFGFARDIYVEDHYLKRSAGGRFPIKWMAIESLLDGISTTKSDVWSFGVVFWELITLGASPYPGMNSYEVVSFLQDGYRMDKPKHCADEIYQLMMDCWCVAPGRRPSFVDLINKCQLLMDEADNKELINMNFYPDHLYVNFDGSNSSAVSTATTPHGTLTRNHINSVNNKPSNMVDNHSGGGTLGSNHHVQQTPRSKLRSPSNHSMPSGRTNSVPALSERSLTGASNHSFHANQHPSERVGLLSQMSQPS</sequence>
<evidence type="ECO:0000256" key="9">
    <source>
        <dbReference type="ARBA" id="ARBA00023136"/>
    </source>
</evidence>
<dbReference type="PROSITE" id="PS00107">
    <property type="entry name" value="PROTEIN_KINASE_ATP"/>
    <property type="match status" value="1"/>
</dbReference>
<keyword evidence="4" id="KW-0808">Transferase</keyword>
<dbReference type="InterPro" id="IPR001245">
    <property type="entry name" value="Ser-Thr/Tyr_kinase_cat_dom"/>
</dbReference>
<keyword evidence="17" id="KW-0479">Metal-binding</keyword>
<feature type="binding site" evidence="16">
    <location>
        <begin position="651"/>
        <end position="657"/>
    </location>
    <ligand>
        <name>ATP</name>
        <dbReference type="ChEBI" id="CHEBI:30616"/>
    </ligand>
</feature>
<dbReference type="Gene3D" id="1.10.510.10">
    <property type="entry name" value="Transferase(Phosphotransferase) domain 1"/>
    <property type="match status" value="1"/>
</dbReference>
<evidence type="ECO:0000256" key="8">
    <source>
        <dbReference type="ARBA" id="ARBA00022989"/>
    </source>
</evidence>